<dbReference type="InterPro" id="IPR025979">
    <property type="entry name" value="ChrR-like_cupin_dom"/>
</dbReference>
<evidence type="ECO:0000259" key="1">
    <source>
        <dbReference type="Pfam" id="PF12973"/>
    </source>
</evidence>
<sequence>MKILHKDESTGVVTVLRKFAAGSIIPAHTHPLANEWAYVLSGEWEESEKVYTQGTLFHAPKGERHGPHKANTEVISLTHFDGPLTVE</sequence>
<dbReference type="EMBL" id="UINC01015728">
    <property type="protein sequence ID" value="SVA66016.1"/>
    <property type="molecule type" value="Genomic_DNA"/>
</dbReference>
<accession>A0A381XMM2</accession>
<protein>
    <recommendedName>
        <fullName evidence="1">ChrR-like cupin domain-containing protein</fullName>
    </recommendedName>
</protein>
<proteinExistence type="predicted"/>
<organism evidence="2">
    <name type="scientific">marine metagenome</name>
    <dbReference type="NCBI Taxonomy" id="408172"/>
    <lineage>
        <taxon>unclassified sequences</taxon>
        <taxon>metagenomes</taxon>
        <taxon>ecological metagenomes</taxon>
    </lineage>
</organism>
<dbReference type="InterPro" id="IPR011051">
    <property type="entry name" value="RmlC_Cupin_sf"/>
</dbReference>
<dbReference type="InterPro" id="IPR014710">
    <property type="entry name" value="RmlC-like_jellyroll"/>
</dbReference>
<gene>
    <name evidence="2" type="ORF">METZ01_LOCUS118870</name>
</gene>
<dbReference type="Gene3D" id="2.60.120.10">
    <property type="entry name" value="Jelly Rolls"/>
    <property type="match status" value="1"/>
</dbReference>
<reference evidence="2" key="1">
    <citation type="submission" date="2018-05" db="EMBL/GenBank/DDBJ databases">
        <authorList>
            <person name="Lanie J.A."/>
            <person name="Ng W.-L."/>
            <person name="Kazmierczak K.M."/>
            <person name="Andrzejewski T.M."/>
            <person name="Davidsen T.M."/>
            <person name="Wayne K.J."/>
            <person name="Tettelin H."/>
            <person name="Glass J.I."/>
            <person name="Rusch D."/>
            <person name="Podicherti R."/>
            <person name="Tsui H.-C.T."/>
            <person name="Winkler M.E."/>
        </authorList>
    </citation>
    <scope>NUCLEOTIDE SEQUENCE</scope>
</reference>
<dbReference type="Pfam" id="PF12973">
    <property type="entry name" value="Cupin_7"/>
    <property type="match status" value="1"/>
</dbReference>
<dbReference type="AlphaFoldDB" id="A0A381XMM2"/>
<name>A0A381XMM2_9ZZZZ</name>
<dbReference type="SUPFAM" id="SSF51182">
    <property type="entry name" value="RmlC-like cupins"/>
    <property type="match status" value="1"/>
</dbReference>
<evidence type="ECO:0000313" key="2">
    <source>
        <dbReference type="EMBL" id="SVA66016.1"/>
    </source>
</evidence>
<feature type="domain" description="ChrR-like cupin" evidence="1">
    <location>
        <begin position="1"/>
        <end position="84"/>
    </location>
</feature>